<dbReference type="AlphaFoldDB" id="A0A402AL35"/>
<keyword evidence="4" id="KW-1185">Reference proteome</keyword>
<name>A0A402AL35_9CHLR</name>
<evidence type="ECO:0000256" key="1">
    <source>
        <dbReference type="ARBA" id="ARBA00022801"/>
    </source>
</evidence>
<dbReference type="InterPro" id="IPR036526">
    <property type="entry name" value="C-N_Hydrolase_sf"/>
</dbReference>
<evidence type="ECO:0000313" key="3">
    <source>
        <dbReference type="EMBL" id="GCE19720.1"/>
    </source>
</evidence>
<organism evidence="3 4">
    <name type="scientific">Dictyobacter kobayashii</name>
    <dbReference type="NCBI Taxonomy" id="2014872"/>
    <lineage>
        <taxon>Bacteria</taxon>
        <taxon>Bacillati</taxon>
        <taxon>Chloroflexota</taxon>
        <taxon>Ktedonobacteria</taxon>
        <taxon>Ktedonobacterales</taxon>
        <taxon>Dictyobacteraceae</taxon>
        <taxon>Dictyobacter</taxon>
    </lineage>
</organism>
<dbReference type="PROSITE" id="PS50263">
    <property type="entry name" value="CN_HYDROLASE"/>
    <property type="match status" value="2"/>
</dbReference>
<reference evidence="4" key="1">
    <citation type="submission" date="2018-12" db="EMBL/GenBank/DDBJ databases">
        <title>Tengunoibacter tsumagoiensis gen. nov., sp. nov., Dictyobacter kobayashii sp. nov., D. alpinus sp. nov., and D. joshuensis sp. nov. and description of Dictyobacteraceae fam. nov. within the order Ktedonobacterales isolated from Tengu-no-mugimeshi.</title>
        <authorList>
            <person name="Wang C.M."/>
            <person name="Zheng Y."/>
            <person name="Sakai Y."/>
            <person name="Toyoda A."/>
            <person name="Minakuchi Y."/>
            <person name="Abe K."/>
            <person name="Yokota A."/>
            <person name="Yabe S."/>
        </authorList>
    </citation>
    <scope>NUCLEOTIDE SEQUENCE [LARGE SCALE GENOMIC DNA]</scope>
    <source>
        <strain evidence="4">Uno11</strain>
    </source>
</reference>
<gene>
    <name evidence="3" type="ORF">KDK_35200</name>
</gene>
<dbReference type="PANTHER" id="PTHR43674:SF2">
    <property type="entry name" value="BETA-UREIDOPROPIONASE"/>
    <property type="match status" value="1"/>
</dbReference>
<dbReference type="CDD" id="cd07197">
    <property type="entry name" value="nitrilase"/>
    <property type="match status" value="1"/>
</dbReference>
<dbReference type="PANTHER" id="PTHR43674">
    <property type="entry name" value="NITRILASE C965.09-RELATED"/>
    <property type="match status" value="1"/>
</dbReference>
<dbReference type="Pfam" id="PF00795">
    <property type="entry name" value="CN_hydrolase"/>
    <property type="match status" value="2"/>
</dbReference>
<dbReference type="SUPFAM" id="SSF56317">
    <property type="entry name" value="Carbon-nitrogen hydrolase"/>
    <property type="match status" value="2"/>
</dbReference>
<dbReference type="GO" id="GO:0016811">
    <property type="term" value="F:hydrolase activity, acting on carbon-nitrogen (but not peptide) bonds, in linear amides"/>
    <property type="evidence" value="ECO:0007669"/>
    <property type="project" value="UniProtKB-ARBA"/>
</dbReference>
<dbReference type="InterPro" id="IPR003010">
    <property type="entry name" value="C-N_Hydrolase"/>
</dbReference>
<feature type="domain" description="CN hydrolase" evidence="2">
    <location>
        <begin position="15"/>
        <end position="251"/>
    </location>
</feature>
<dbReference type="Gene3D" id="3.60.110.10">
    <property type="entry name" value="Carbon-nitrogen hydrolase"/>
    <property type="match status" value="2"/>
</dbReference>
<feature type="domain" description="CN hydrolase" evidence="2">
    <location>
        <begin position="313"/>
        <end position="591"/>
    </location>
</feature>
<dbReference type="InterPro" id="IPR050345">
    <property type="entry name" value="Aliph_Amidase/BUP"/>
</dbReference>
<protein>
    <submittedName>
        <fullName evidence="3">Amidohydrolase</fullName>
    </submittedName>
</protein>
<keyword evidence="1 3" id="KW-0378">Hydrolase</keyword>
<evidence type="ECO:0000313" key="4">
    <source>
        <dbReference type="Proteomes" id="UP000287188"/>
    </source>
</evidence>
<comment type="caution">
    <text evidence="3">The sequence shown here is derived from an EMBL/GenBank/DDBJ whole genome shotgun (WGS) entry which is preliminary data.</text>
</comment>
<sequence length="660" mass="72950">MMSSHFTQRPQISHYRVAAIQYEPTLGEKEKNILDLLRLAEDAAAHDARLIVLPEMATTGYCWISGDEIAPYTEPIPGPTTERFQALASKYSCYIALGLPEVDLATQVYYNSMVLLGPDGVVGVYRKVHLDIGDPRWARDGDLGFPVWDTPLGRLSALICGDAKYFEAARVAALQEADVLLFPTSWVDESCPSSWWMARAFENQLYVIAANRYGRERGVQFRGGSCILNPDGVPQAFLEDGEGIVYGEVDLRRCRDKGWVQDGDVIGRPLADRQPSAYRAVVQNSYLWEPLRYHSLYELGELPTGQLSCAGIVQLDLSSFAASPTAQPDERIVALQDWLKTQMRDNAPAAPDVLVLPELILPGPVPQRIIDSQDTAALAVHFQQGAIQIPGPETESLVSLANELQISMVLGVAERAGEDTYYNTVLLIDPEGVYGIYRKIHLSQVDRLWALPGDLGFPTFDTPTGRIGLATGYDVLFPETLRILASKGTDLVCAPAMLNFPSPIGLQLAHSSSFMGDDSGVNEPFHFMIWRTRAAEHNVYLALANWFGEAHGMQANGLSGIFSPGAGSLYTLSEVIADEDEEGLMMMTIDTREQRTGRRTTRMLEYSPGDMAGSLTGELAYNILDSIPGNLVRSKPMLRKRQPFWYMDLVRTNINQPHKG</sequence>
<proteinExistence type="predicted"/>
<evidence type="ECO:0000259" key="2">
    <source>
        <dbReference type="PROSITE" id="PS50263"/>
    </source>
</evidence>
<dbReference type="EMBL" id="BIFS01000001">
    <property type="protein sequence ID" value="GCE19720.1"/>
    <property type="molecule type" value="Genomic_DNA"/>
</dbReference>
<dbReference type="Proteomes" id="UP000287188">
    <property type="component" value="Unassembled WGS sequence"/>
</dbReference>
<accession>A0A402AL35</accession>